<proteinExistence type="predicted"/>
<name>A0AAV1WB57_LUPLU</name>
<gene>
    <name evidence="1" type="ORF">LLUT_LOCUS7421</name>
</gene>
<organism evidence="1 2">
    <name type="scientific">Lupinus luteus</name>
    <name type="common">European yellow lupine</name>
    <dbReference type="NCBI Taxonomy" id="3873"/>
    <lineage>
        <taxon>Eukaryota</taxon>
        <taxon>Viridiplantae</taxon>
        <taxon>Streptophyta</taxon>
        <taxon>Embryophyta</taxon>
        <taxon>Tracheophyta</taxon>
        <taxon>Spermatophyta</taxon>
        <taxon>Magnoliopsida</taxon>
        <taxon>eudicotyledons</taxon>
        <taxon>Gunneridae</taxon>
        <taxon>Pentapetalae</taxon>
        <taxon>rosids</taxon>
        <taxon>fabids</taxon>
        <taxon>Fabales</taxon>
        <taxon>Fabaceae</taxon>
        <taxon>Papilionoideae</taxon>
        <taxon>50 kb inversion clade</taxon>
        <taxon>genistoids sensu lato</taxon>
        <taxon>core genistoids</taxon>
        <taxon>Genisteae</taxon>
        <taxon>Lupinus</taxon>
    </lineage>
</organism>
<reference evidence="1 2" key="1">
    <citation type="submission" date="2024-03" db="EMBL/GenBank/DDBJ databases">
        <authorList>
            <person name="Martinez-Hernandez J."/>
        </authorList>
    </citation>
    <scope>NUCLEOTIDE SEQUENCE [LARGE SCALE GENOMIC DNA]</scope>
</reference>
<protein>
    <submittedName>
        <fullName evidence="1">Uncharacterized protein</fullName>
    </submittedName>
</protein>
<comment type="caution">
    <text evidence="1">The sequence shown here is derived from an EMBL/GenBank/DDBJ whole genome shotgun (WGS) entry which is preliminary data.</text>
</comment>
<evidence type="ECO:0000313" key="1">
    <source>
        <dbReference type="EMBL" id="CAL0306361.1"/>
    </source>
</evidence>
<evidence type="ECO:0000313" key="2">
    <source>
        <dbReference type="Proteomes" id="UP001497480"/>
    </source>
</evidence>
<dbReference type="EMBL" id="CAXHTB010000005">
    <property type="protein sequence ID" value="CAL0306361.1"/>
    <property type="molecule type" value="Genomic_DNA"/>
</dbReference>
<sequence length="136" mass="14960">MGGQEGPLGDSGSQQEMRRLLIWNTLTLGTGAWPKSRVAQSSIKEIPVMCPIHYDLRISPYRKARLTSLVEFRFRVDGSTSYNHEAEVIVLEGLLPRMKLDSGAEGSYASQMEEIESSLSLLSGVQVPNIAPVGIR</sequence>
<dbReference type="AlphaFoldDB" id="A0AAV1WB57"/>
<keyword evidence="2" id="KW-1185">Reference proteome</keyword>
<accession>A0AAV1WB57</accession>
<dbReference type="Proteomes" id="UP001497480">
    <property type="component" value="Unassembled WGS sequence"/>
</dbReference>